<reference evidence="2 3" key="1">
    <citation type="submission" date="2016-10" db="EMBL/GenBank/DDBJ databases">
        <authorList>
            <person name="de Groot N.N."/>
        </authorList>
    </citation>
    <scope>NUCLEOTIDE SEQUENCE [LARGE SCALE GENOMIC DNA]</scope>
    <source>
        <strain evidence="2 3">CGMCC 4.5739</strain>
    </source>
</reference>
<evidence type="ECO:0008006" key="4">
    <source>
        <dbReference type="Google" id="ProtNLM"/>
    </source>
</evidence>
<name>A0A1I1NER2_9ACTN</name>
<evidence type="ECO:0000313" key="3">
    <source>
        <dbReference type="Proteomes" id="UP000199207"/>
    </source>
</evidence>
<dbReference type="Proteomes" id="UP000199207">
    <property type="component" value="Unassembled WGS sequence"/>
</dbReference>
<sequence>MRSMRGRVVLTVCAGLMAVGSGGVASADSNDNLADPPMMCGTSPLSVTGDARPCVTEQKVKQRMVKHHTESFDIVDFADVLTPLDGLLG</sequence>
<dbReference type="EMBL" id="FOLM01000007">
    <property type="protein sequence ID" value="SFC93263.1"/>
    <property type="molecule type" value="Genomic_DNA"/>
</dbReference>
<feature type="chain" id="PRO_5011589074" description="Secreted protein" evidence="1">
    <location>
        <begin position="28"/>
        <end position="89"/>
    </location>
</feature>
<dbReference type="OrthoDB" id="4248380at2"/>
<organism evidence="2 3">
    <name type="scientific">Streptomyces aidingensis</name>
    <dbReference type="NCBI Taxonomy" id="910347"/>
    <lineage>
        <taxon>Bacteria</taxon>
        <taxon>Bacillati</taxon>
        <taxon>Actinomycetota</taxon>
        <taxon>Actinomycetes</taxon>
        <taxon>Kitasatosporales</taxon>
        <taxon>Streptomycetaceae</taxon>
        <taxon>Streptomyces</taxon>
    </lineage>
</organism>
<proteinExistence type="predicted"/>
<protein>
    <recommendedName>
        <fullName evidence="4">Secreted protein</fullName>
    </recommendedName>
</protein>
<feature type="signal peptide" evidence="1">
    <location>
        <begin position="1"/>
        <end position="27"/>
    </location>
</feature>
<evidence type="ECO:0000313" key="2">
    <source>
        <dbReference type="EMBL" id="SFC93263.1"/>
    </source>
</evidence>
<dbReference type="STRING" id="910347.SAMN05421773_107253"/>
<accession>A0A1I1NER2</accession>
<gene>
    <name evidence="2" type="ORF">SAMN05421773_107253</name>
</gene>
<dbReference type="AlphaFoldDB" id="A0A1I1NER2"/>
<dbReference type="RefSeq" id="WP_139238339.1">
    <property type="nucleotide sequence ID" value="NZ_FOLM01000007.1"/>
</dbReference>
<keyword evidence="1" id="KW-0732">Signal</keyword>
<keyword evidence="3" id="KW-1185">Reference proteome</keyword>
<evidence type="ECO:0000256" key="1">
    <source>
        <dbReference type="SAM" id="SignalP"/>
    </source>
</evidence>